<proteinExistence type="inferred from homology"/>
<dbReference type="RefSeq" id="XP_006697036.1">
    <property type="nucleotide sequence ID" value="XM_006696973.1"/>
</dbReference>
<comment type="pathway">
    <text evidence="2 8">Protein modification; protein glycosylation.</text>
</comment>
<dbReference type="EMBL" id="GL988047">
    <property type="protein sequence ID" value="EGS17418.1"/>
    <property type="molecule type" value="Genomic_DNA"/>
</dbReference>
<name>G0SGS9_CHATD</name>
<evidence type="ECO:0000256" key="3">
    <source>
        <dbReference type="ARBA" id="ARBA00009386"/>
    </source>
</evidence>
<dbReference type="GO" id="GO:0008250">
    <property type="term" value="C:oligosaccharyltransferase complex"/>
    <property type="evidence" value="ECO:0007669"/>
    <property type="project" value="InterPro"/>
</dbReference>
<keyword evidence="6 8" id="KW-1133">Transmembrane helix</keyword>
<gene>
    <name evidence="10" type="ORF">CTHT_0067430</name>
</gene>
<keyword evidence="4 8" id="KW-0812">Transmembrane</keyword>
<evidence type="ECO:0000256" key="6">
    <source>
        <dbReference type="ARBA" id="ARBA00022989"/>
    </source>
</evidence>
<keyword evidence="5 8" id="KW-0256">Endoplasmic reticulum</keyword>
<evidence type="ECO:0000256" key="7">
    <source>
        <dbReference type="ARBA" id="ARBA00023136"/>
    </source>
</evidence>
<dbReference type="GO" id="GO:0006487">
    <property type="term" value="P:protein N-linked glycosylation"/>
    <property type="evidence" value="ECO:0007669"/>
    <property type="project" value="TreeGrafter"/>
</dbReference>
<feature type="transmembrane region" description="Helical" evidence="8">
    <location>
        <begin position="86"/>
        <end position="111"/>
    </location>
</feature>
<dbReference type="eggNOG" id="KOG1746">
    <property type="taxonomic scope" value="Eukaryota"/>
</dbReference>
<dbReference type="OrthoDB" id="445566at2759"/>
<dbReference type="Pfam" id="PF02109">
    <property type="entry name" value="DAD"/>
    <property type="match status" value="2"/>
</dbReference>
<protein>
    <recommendedName>
        <fullName evidence="8">Dolichyl-diphosphooligosaccharide--protein glycosyltransferase subunit OST2</fullName>
        <shortName evidence="8">Oligosaccharyl transferase subunit OST2</shortName>
    </recommendedName>
</protein>
<evidence type="ECO:0000313" key="11">
    <source>
        <dbReference type="Proteomes" id="UP000008066"/>
    </source>
</evidence>
<evidence type="ECO:0000256" key="8">
    <source>
        <dbReference type="RuleBase" id="RU361136"/>
    </source>
</evidence>
<organism evidence="11">
    <name type="scientific">Chaetomium thermophilum (strain DSM 1495 / CBS 144.50 / IMI 039719)</name>
    <name type="common">Thermochaetoides thermophila</name>
    <dbReference type="NCBI Taxonomy" id="759272"/>
    <lineage>
        <taxon>Eukaryota</taxon>
        <taxon>Fungi</taxon>
        <taxon>Dikarya</taxon>
        <taxon>Ascomycota</taxon>
        <taxon>Pezizomycotina</taxon>
        <taxon>Sordariomycetes</taxon>
        <taxon>Sordariomycetidae</taxon>
        <taxon>Sordariales</taxon>
        <taxon>Chaetomiaceae</taxon>
        <taxon>Thermochaetoides</taxon>
    </lineage>
</organism>
<comment type="subcellular location">
    <subcellularLocation>
        <location evidence="1 8">Endoplasmic reticulum membrane</location>
        <topology evidence="1 8">Multi-pass membrane protein</topology>
    </subcellularLocation>
</comment>
<evidence type="ECO:0000256" key="5">
    <source>
        <dbReference type="ARBA" id="ARBA00022824"/>
    </source>
</evidence>
<dbReference type="KEGG" id="cthr:CTHT_0067430"/>
<comment type="caution">
    <text evidence="8">Lacks conserved residue(s) required for the propagation of feature annotation.</text>
</comment>
<dbReference type="OMA" id="IGIWQNY"/>
<dbReference type="PANTHER" id="PTHR10705:SF0">
    <property type="entry name" value="DOLICHYL-DIPHOSPHOOLIGOSACCHARIDE--PROTEIN GLYCOSYLTRANSFERASE SUBUNIT DAD1"/>
    <property type="match status" value="1"/>
</dbReference>
<keyword evidence="7 8" id="KW-0472">Membrane</keyword>
<feature type="compositionally biased region" description="Low complexity" evidence="9">
    <location>
        <begin position="51"/>
        <end position="63"/>
    </location>
</feature>
<feature type="region of interest" description="Disordered" evidence="9">
    <location>
        <begin position="1"/>
        <end position="63"/>
    </location>
</feature>
<feature type="compositionally biased region" description="Low complexity" evidence="9">
    <location>
        <begin position="21"/>
        <end position="43"/>
    </location>
</feature>
<evidence type="ECO:0000313" key="10">
    <source>
        <dbReference type="EMBL" id="EGS17418.1"/>
    </source>
</evidence>
<dbReference type="Proteomes" id="UP000008066">
    <property type="component" value="Unassembled WGS sequence"/>
</dbReference>
<dbReference type="GeneID" id="18260781"/>
<comment type="function">
    <text evidence="8">Subunit of the oligosaccharyl transferase (OST) complex that catalyzes the initial transfer of a defined glycan (Glc(3)Man(9)GlcNAc(2) in eukaryotes) from the lipid carrier dolichol-pyrophosphate to an asparagine residue within an Asn-X-Ser/Thr consensus motif in nascent polypeptide chains, the first step in protein N-glycosylation. N-glycosylation occurs cotranslationally and the complex associates with the Sec61 complex at the channel-forming translocon complex that mediates protein translocation across the endoplasmic reticulum (ER). All subunits are required for a maximal enzyme activity.</text>
</comment>
<feature type="transmembrane region" description="Helical" evidence="8">
    <location>
        <begin position="123"/>
        <end position="141"/>
    </location>
</feature>
<reference evidence="10 11" key="1">
    <citation type="journal article" date="2011" name="Cell">
        <title>Insight into structure and assembly of the nuclear pore complex by utilizing the genome of a eukaryotic thermophile.</title>
        <authorList>
            <person name="Amlacher S."/>
            <person name="Sarges P."/>
            <person name="Flemming D."/>
            <person name="van Noort V."/>
            <person name="Kunze R."/>
            <person name="Devos D.P."/>
            <person name="Arumugam M."/>
            <person name="Bork P."/>
            <person name="Hurt E."/>
        </authorList>
    </citation>
    <scope>NUCLEOTIDE SEQUENCE [LARGE SCALE GENOMIC DNA]</scope>
    <source>
        <strain evidence="11">DSM 1495 / CBS 144.50 / IMI 039719</strain>
    </source>
</reference>
<sequence>MAPKRSSARGRSVSPAPPAAAPSSTTTTSINTSSTTPAVTTAPQPAPQSTPAPAKSKHSSAPPSFQKIVSNVVDHYLRTTPQRTKLLDAFMAFLVAVGGLQFAYCILAGNYNQWTDGQFGRAFADYIVCSLILHFFCVNFIN</sequence>
<accession>G0SGS9</accession>
<dbReference type="STRING" id="759272.G0SGS9"/>
<dbReference type="PANTHER" id="PTHR10705">
    <property type="entry name" value="DOLICHYL-DIPHOSPHOOLIGOSACCHARIDE--PROTEIN GLYCOSYLTRANSFERASE SUBUNIT DAD1"/>
    <property type="match status" value="1"/>
</dbReference>
<dbReference type="InterPro" id="IPR003038">
    <property type="entry name" value="DAD/Ost2"/>
</dbReference>
<keyword evidence="11" id="KW-1185">Reference proteome</keyword>
<dbReference type="HOGENOM" id="CLU_111220_0_0_1"/>
<dbReference type="AlphaFoldDB" id="G0SGS9"/>
<evidence type="ECO:0000256" key="1">
    <source>
        <dbReference type="ARBA" id="ARBA00004477"/>
    </source>
</evidence>
<evidence type="ECO:0000256" key="9">
    <source>
        <dbReference type="SAM" id="MobiDB-lite"/>
    </source>
</evidence>
<comment type="subunit">
    <text evidence="8">Component of the oligosaccharyltransferase (OST) complex.</text>
</comment>
<evidence type="ECO:0000256" key="4">
    <source>
        <dbReference type="ARBA" id="ARBA00022692"/>
    </source>
</evidence>
<comment type="similarity">
    <text evidence="3 8">Belongs to the DAD/OST2 family.</text>
</comment>
<dbReference type="UniPathway" id="UPA00378"/>
<evidence type="ECO:0000256" key="2">
    <source>
        <dbReference type="ARBA" id="ARBA00004922"/>
    </source>
</evidence>